<evidence type="ECO:0000313" key="19">
    <source>
        <dbReference type="Proteomes" id="UP000799302"/>
    </source>
</evidence>
<dbReference type="GO" id="GO:0050660">
    <property type="term" value="F:flavin adenine dinucleotide binding"/>
    <property type="evidence" value="ECO:0007669"/>
    <property type="project" value="UniProtKB-UniRule"/>
</dbReference>
<dbReference type="InterPro" id="IPR013698">
    <property type="entry name" value="Squalene_epoxidase"/>
</dbReference>
<keyword evidence="10" id="KW-0752">Steroid biosynthesis</keyword>
<evidence type="ECO:0000256" key="14">
    <source>
        <dbReference type="ARBA" id="ARBA00023221"/>
    </source>
</evidence>
<evidence type="ECO:0000256" key="6">
    <source>
        <dbReference type="ARBA" id="ARBA00022692"/>
    </source>
</evidence>
<dbReference type="GO" id="GO:0006696">
    <property type="term" value="P:ergosterol biosynthetic process"/>
    <property type="evidence" value="ECO:0007669"/>
    <property type="project" value="TreeGrafter"/>
</dbReference>
<accession>A0A6A6UWV8</accession>
<evidence type="ECO:0000256" key="11">
    <source>
        <dbReference type="ARBA" id="ARBA00022989"/>
    </source>
</evidence>
<evidence type="ECO:0000256" key="7">
    <source>
        <dbReference type="ARBA" id="ARBA00022824"/>
    </source>
</evidence>
<dbReference type="GO" id="GO:0004506">
    <property type="term" value="F:squalene monooxygenase activity"/>
    <property type="evidence" value="ECO:0007669"/>
    <property type="project" value="UniProtKB-UniRule"/>
</dbReference>
<evidence type="ECO:0000256" key="15">
    <source>
        <dbReference type="ARBA" id="ARBA00029435"/>
    </source>
</evidence>
<reference evidence="18" key="1">
    <citation type="journal article" date="2020" name="Stud. Mycol.">
        <title>101 Dothideomycetes genomes: a test case for predicting lifestyles and emergence of pathogens.</title>
        <authorList>
            <person name="Haridas S."/>
            <person name="Albert R."/>
            <person name="Binder M."/>
            <person name="Bloem J."/>
            <person name="Labutti K."/>
            <person name="Salamov A."/>
            <person name="Andreopoulos B."/>
            <person name="Baker S."/>
            <person name="Barry K."/>
            <person name="Bills G."/>
            <person name="Bluhm B."/>
            <person name="Cannon C."/>
            <person name="Castanera R."/>
            <person name="Culley D."/>
            <person name="Daum C."/>
            <person name="Ezra D."/>
            <person name="Gonzalez J."/>
            <person name="Henrissat B."/>
            <person name="Kuo A."/>
            <person name="Liang C."/>
            <person name="Lipzen A."/>
            <person name="Lutzoni F."/>
            <person name="Magnuson J."/>
            <person name="Mondo S."/>
            <person name="Nolan M."/>
            <person name="Ohm R."/>
            <person name="Pangilinan J."/>
            <person name="Park H.-J."/>
            <person name="Ramirez L."/>
            <person name="Alfaro M."/>
            <person name="Sun H."/>
            <person name="Tritt A."/>
            <person name="Yoshinaga Y."/>
            <person name="Zwiers L.-H."/>
            <person name="Turgeon B."/>
            <person name="Goodwin S."/>
            <person name="Spatafora J."/>
            <person name="Crous P."/>
            <person name="Grigoriev I."/>
        </authorList>
    </citation>
    <scope>NUCLEOTIDE SEQUENCE</scope>
    <source>
        <strain evidence="18">CBS 115976</strain>
    </source>
</reference>
<feature type="transmembrane region" description="Helical" evidence="16">
    <location>
        <begin position="28"/>
        <end position="45"/>
    </location>
</feature>
<dbReference type="FunFam" id="3.50.50.60:FF:000166">
    <property type="entry name" value="Squalene monooxygenase Erg1"/>
    <property type="match status" value="1"/>
</dbReference>
<sequence>MHTSTEVDFRSRNDELEKLRMNHHEADIVIVGAGIAGCALAVAFGKQGRSVVLLERSLKEPDRIVGELLQPGGVRALEKLGLRDCLEGIDSIPCHGYEVIYHQNPVHIPYPPYMVSESGEAPEGRSFHHGRLIANLREAAHNTANVTVIESTVTSLVNDEYTGQILGVQCKTAGAKDCFFGSLTIIADGSSSNFRKFHSKDAPVVRSRFWALEMIDPVLPRKYHGHVLLGDFSPILIYQIGTHETRILVDIPLDSPTATPKAGGVPNHMREVVLPVLPDGVKESFSKALEAGNLRSMPNQWLPPRTNKLPGALFIGDAFNMRHPLTGGGMTCAFNDAVLLSNLLSPQNVPSLNNTKLVLKQLKTFHWKRKDVTAVINILAQALYSLFAANDDNLRALQAGCFQYFKLGGNCVDGPCGLLAGIIRNPLVLIGHFFAVAVYAIWIDARKYPTILLPFTLLIRGVVLLYTACVVIFPYIFAELRS</sequence>
<dbReference type="PRINTS" id="PR00420">
    <property type="entry name" value="RNGMNOXGNASE"/>
</dbReference>
<dbReference type="UniPathway" id="UPA00767">
    <property type="reaction ID" value="UER00752"/>
</dbReference>
<keyword evidence="10" id="KW-0443">Lipid metabolism</keyword>
<keyword evidence="19" id="KW-1185">Reference proteome</keyword>
<comment type="subcellular location">
    <subcellularLocation>
        <location evidence="3 16">Endoplasmic reticulum membrane</location>
        <topology evidence="3 16">Multi-pass membrane protein</topology>
    </subcellularLocation>
    <subcellularLocation>
        <location evidence="2">Microsome membrane</location>
        <topology evidence="2">Multi-pass membrane protein</topology>
    </subcellularLocation>
</comment>
<keyword evidence="13 16" id="KW-0472">Membrane</keyword>
<organism evidence="18 19">
    <name type="scientific">Microthyrium microscopicum</name>
    <dbReference type="NCBI Taxonomy" id="703497"/>
    <lineage>
        <taxon>Eukaryota</taxon>
        <taxon>Fungi</taxon>
        <taxon>Dikarya</taxon>
        <taxon>Ascomycota</taxon>
        <taxon>Pezizomycotina</taxon>
        <taxon>Dothideomycetes</taxon>
        <taxon>Dothideomycetes incertae sedis</taxon>
        <taxon>Microthyriales</taxon>
        <taxon>Microthyriaceae</taxon>
        <taxon>Microthyrium</taxon>
    </lineage>
</organism>
<evidence type="ECO:0000256" key="8">
    <source>
        <dbReference type="ARBA" id="ARBA00022827"/>
    </source>
</evidence>
<feature type="transmembrane region" description="Helical" evidence="16">
    <location>
        <begin position="457"/>
        <end position="477"/>
    </location>
</feature>
<gene>
    <name evidence="18" type="ORF">BT63DRAFT_420655</name>
</gene>
<feature type="transmembrane region" description="Helical" evidence="16">
    <location>
        <begin position="427"/>
        <end position="445"/>
    </location>
</feature>
<evidence type="ECO:0000256" key="10">
    <source>
        <dbReference type="ARBA" id="ARBA00022955"/>
    </source>
</evidence>
<dbReference type="SUPFAM" id="SSF51905">
    <property type="entry name" value="FAD/NAD(P)-binding domain"/>
    <property type="match status" value="1"/>
</dbReference>
<keyword evidence="5 16" id="KW-0285">Flavoprotein</keyword>
<dbReference type="PANTHER" id="PTHR10835:SF0">
    <property type="entry name" value="SQUALENE MONOOXYGENASE"/>
    <property type="match status" value="1"/>
</dbReference>
<evidence type="ECO:0000256" key="13">
    <source>
        <dbReference type="ARBA" id="ARBA00023136"/>
    </source>
</evidence>
<feature type="domain" description="Squalene epoxidase" evidence="17">
    <location>
        <begin position="182"/>
        <end position="457"/>
    </location>
</feature>
<evidence type="ECO:0000256" key="2">
    <source>
        <dbReference type="ARBA" id="ARBA00004154"/>
    </source>
</evidence>
<comment type="pathway">
    <text evidence="15">Steroid metabolism; ergosterol biosynthesis.</text>
</comment>
<evidence type="ECO:0000256" key="1">
    <source>
        <dbReference type="ARBA" id="ARBA00001974"/>
    </source>
</evidence>
<keyword evidence="10" id="KW-0444">Lipid biosynthesis</keyword>
<evidence type="ECO:0000259" key="17">
    <source>
        <dbReference type="Pfam" id="PF08491"/>
    </source>
</evidence>
<dbReference type="Pfam" id="PF08491">
    <property type="entry name" value="SE"/>
    <property type="match status" value="1"/>
</dbReference>
<evidence type="ECO:0000256" key="12">
    <source>
        <dbReference type="ARBA" id="ARBA00023002"/>
    </source>
</evidence>
<dbReference type="EMBL" id="MU004230">
    <property type="protein sequence ID" value="KAF2675464.1"/>
    <property type="molecule type" value="Genomic_DNA"/>
</dbReference>
<protein>
    <recommendedName>
        <fullName evidence="16">Squalene monooxygenase</fullName>
        <ecNumber evidence="16">1.14.14.17</ecNumber>
    </recommendedName>
</protein>
<evidence type="ECO:0000256" key="5">
    <source>
        <dbReference type="ARBA" id="ARBA00022630"/>
    </source>
</evidence>
<dbReference type="InterPro" id="IPR040125">
    <property type="entry name" value="Squalene_monox"/>
</dbReference>
<keyword evidence="14" id="KW-0753">Steroid metabolism</keyword>
<dbReference type="InterPro" id="IPR036188">
    <property type="entry name" value="FAD/NAD-bd_sf"/>
</dbReference>
<keyword evidence="11 16" id="KW-1133">Transmembrane helix</keyword>
<dbReference type="Gene3D" id="3.50.50.60">
    <property type="entry name" value="FAD/NAD(P)-binding domain"/>
    <property type="match status" value="1"/>
</dbReference>
<dbReference type="Proteomes" id="UP000799302">
    <property type="component" value="Unassembled WGS sequence"/>
</dbReference>
<evidence type="ECO:0000313" key="18">
    <source>
        <dbReference type="EMBL" id="KAF2675464.1"/>
    </source>
</evidence>
<keyword evidence="9" id="KW-0492">Microsome</keyword>
<dbReference type="GO" id="GO:0005789">
    <property type="term" value="C:endoplasmic reticulum membrane"/>
    <property type="evidence" value="ECO:0007669"/>
    <property type="project" value="UniProtKB-SubCell"/>
</dbReference>
<name>A0A6A6UWV8_9PEZI</name>
<evidence type="ECO:0000256" key="4">
    <source>
        <dbReference type="ARBA" id="ARBA00008802"/>
    </source>
</evidence>
<evidence type="ECO:0000256" key="3">
    <source>
        <dbReference type="ARBA" id="ARBA00004477"/>
    </source>
</evidence>
<comment type="catalytic activity">
    <reaction evidence="16">
        <text>squalene + reduced [NADPH--hemoprotein reductase] + O2 = (S)-2,3-epoxysqualene + oxidized [NADPH--hemoprotein reductase] + H2O + H(+)</text>
        <dbReference type="Rhea" id="RHEA:25282"/>
        <dbReference type="Rhea" id="RHEA-COMP:11964"/>
        <dbReference type="Rhea" id="RHEA-COMP:11965"/>
        <dbReference type="ChEBI" id="CHEBI:15377"/>
        <dbReference type="ChEBI" id="CHEBI:15378"/>
        <dbReference type="ChEBI" id="CHEBI:15379"/>
        <dbReference type="ChEBI" id="CHEBI:15440"/>
        <dbReference type="ChEBI" id="CHEBI:15441"/>
        <dbReference type="ChEBI" id="CHEBI:57618"/>
        <dbReference type="ChEBI" id="CHEBI:58210"/>
        <dbReference type="EC" id="1.14.14.17"/>
    </reaction>
</comment>
<keyword evidence="8 16" id="KW-0274">FAD</keyword>
<dbReference type="PANTHER" id="PTHR10835">
    <property type="entry name" value="SQUALENE MONOOXYGENASE"/>
    <property type="match status" value="1"/>
</dbReference>
<keyword evidence="6 16" id="KW-0812">Transmembrane</keyword>
<proteinExistence type="inferred from homology"/>
<keyword evidence="18" id="KW-0503">Monooxygenase</keyword>
<dbReference type="OrthoDB" id="1678617at2759"/>
<evidence type="ECO:0000256" key="16">
    <source>
        <dbReference type="RuleBase" id="RU367121"/>
    </source>
</evidence>
<evidence type="ECO:0000256" key="9">
    <source>
        <dbReference type="ARBA" id="ARBA00022848"/>
    </source>
</evidence>
<dbReference type="EC" id="1.14.14.17" evidence="16"/>
<keyword evidence="7 16" id="KW-0256">Endoplasmic reticulum</keyword>
<comment type="similarity">
    <text evidence="4 16">Belongs to the squalene monooxygenase family.</text>
</comment>
<comment type="function">
    <text evidence="16">Catalyzes the stereospecific oxidation of squalene to (S)-2,3-epoxysqualene, and is considered to be a rate-limiting enzyme in steroid biosynthesis.</text>
</comment>
<dbReference type="AlphaFoldDB" id="A0A6A6UWV8"/>
<keyword evidence="12 16" id="KW-0560">Oxidoreductase</keyword>
<comment type="cofactor">
    <cofactor evidence="1 16">
        <name>FAD</name>
        <dbReference type="ChEBI" id="CHEBI:57692"/>
    </cofactor>
</comment>